<dbReference type="CDD" id="cd12268">
    <property type="entry name" value="RRM_Vip1"/>
    <property type="match status" value="1"/>
</dbReference>
<dbReference type="InterPro" id="IPR000504">
    <property type="entry name" value="RRM_dom"/>
</dbReference>
<keyword evidence="3" id="KW-0812">Transmembrane</keyword>
<feature type="transmembrane region" description="Helical" evidence="3">
    <location>
        <begin position="733"/>
        <end position="750"/>
    </location>
</feature>
<evidence type="ECO:0000313" key="6">
    <source>
        <dbReference type="Proteomes" id="UP001303373"/>
    </source>
</evidence>
<evidence type="ECO:0000313" key="5">
    <source>
        <dbReference type="EMBL" id="WPG99029.1"/>
    </source>
</evidence>
<dbReference type="InterPro" id="IPR012677">
    <property type="entry name" value="Nucleotide-bd_a/b_plait_sf"/>
</dbReference>
<dbReference type="Pfam" id="PF00076">
    <property type="entry name" value="RRM_1"/>
    <property type="match status" value="1"/>
</dbReference>
<evidence type="ECO:0000256" key="1">
    <source>
        <dbReference type="PROSITE-ProRule" id="PRU00176"/>
    </source>
</evidence>
<feature type="transmembrane region" description="Helical" evidence="3">
    <location>
        <begin position="659"/>
        <end position="683"/>
    </location>
</feature>
<dbReference type="Gene3D" id="3.30.70.330">
    <property type="match status" value="1"/>
</dbReference>
<dbReference type="SMART" id="SM00360">
    <property type="entry name" value="RRM"/>
    <property type="match status" value="1"/>
</dbReference>
<keyword evidence="3" id="KW-1133">Transmembrane helix</keyword>
<dbReference type="GO" id="GO:0003723">
    <property type="term" value="F:RNA binding"/>
    <property type="evidence" value="ECO:0007669"/>
    <property type="project" value="UniProtKB-UniRule"/>
</dbReference>
<feature type="compositionally biased region" description="Low complexity" evidence="2">
    <location>
        <begin position="300"/>
        <end position="315"/>
    </location>
</feature>
<dbReference type="PROSITE" id="PS50102">
    <property type="entry name" value="RRM"/>
    <property type="match status" value="1"/>
</dbReference>
<dbReference type="InterPro" id="IPR034358">
    <property type="entry name" value="Vip1_RRM"/>
</dbReference>
<evidence type="ECO:0000256" key="2">
    <source>
        <dbReference type="SAM" id="MobiDB-lite"/>
    </source>
</evidence>
<keyword evidence="3" id="KW-0472">Membrane</keyword>
<dbReference type="AlphaFoldDB" id="A0AAQ3M1F2"/>
<feature type="compositionally biased region" description="Acidic residues" evidence="2">
    <location>
        <begin position="90"/>
        <end position="99"/>
    </location>
</feature>
<gene>
    <name evidence="5" type="ORF">R9X50_00183400</name>
</gene>
<organism evidence="5 6">
    <name type="scientific">Acrodontium crateriforme</name>
    <dbReference type="NCBI Taxonomy" id="150365"/>
    <lineage>
        <taxon>Eukaryota</taxon>
        <taxon>Fungi</taxon>
        <taxon>Dikarya</taxon>
        <taxon>Ascomycota</taxon>
        <taxon>Pezizomycotina</taxon>
        <taxon>Dothideomycetes</taxon>
        <taxon>Dothideomycetidae</taxon>
        <taxon>Mycosphaerellales</taxon>
        <taxon>Teratosphaeriaceae</taxon>
        <taxon>Acrodontium</taxon>
    </lineage>
</organism>
<feature type="compositionally biased region" description="Polar residues" evidence="2">
    <location>
        <begin position="68"/>
        <end position="83"/>
    </location>
</feature>
<name>A0AAQ3M1F2_9PEZI</name>
<feature type="domain" description="RRM" evidence="4">
    <location>
        <begin position="3"/>
        <end position="76"/>
    </location>
</feature>
<reference evidence="5 6" key="1">
    <citation type="submission" date="2023-11" db="EMBL/GenBank/DDBJ databases">
        <title>An acidophilic fungus is an integral part of prey digestion in a carnivorous sundew plant.</title>
        <authorList>
            <person name="Tsai I.J."/>
        </authorList>
    </citation>
    <scope>NUCLEOTIDE SEQUENCE [LARGE SCALE GENOMIC DNA]</scope>
    <source>
        <strain evidence="5">169a</strain>
    </source>
</reference>
<dbReference type="PANTHER" id="PTHR12459">
    <property type="entry name" value="TRANSMEMBRANE PROTEIN 135-RELATED"/>
    <property type="match status" value="1"/>
</dbReference>
<feature type="transmembrane region" description="Helical" evidence="3">
    <location>
        <begin position="704"/>
        <end position="727"/>
    </location>
</feature>
<evidence type="ECO:0000256" key="3">
    <source>
        <dbReference type="SAM" id="Phobius"/>
    </source>
</evidence>
<sequence>MSNTVHVKGISSETSEKEVRDFFSFCGKISHLSVTSEGSTQSATVAFEKETAAKTALLLDNTQLGPSQVSVSQGAASGESTGTKAAATETQDENADDIAQEDKPRSRIIAEYLAHGYVIGDKGIERALALDQQHGVSNRFMTALTQFDNKYKATEKVQAADQKYGVSANVNAGWKGLSSYFEKAANTPSGQRVRAFYEQGQKQVLDVHNEARHLASLKAGKQPEHMFQGAAKPAGTVPSAEQAEMEKFTIDGVERTKCNCAGASGNCPCEKGVTFIVADNPVLQLHGDFHEDPEKCWKMSSSGKSSSSAASNLSKRPLDPITRTALRYTISPREYELVHRYLISRAPQPVQQRTPNPPRYEKITRSETEGGDYSVAAVRSALRMFIATYAGLKGWDLVLQKLASGKTSPENSKAVAQRPRHPNARVALAFSSILLFHRLLHRFFRRLRASLLDDNAKSFRQRNPRISQLLTSPYTPAVGAALSGLFLAISPSEQLRITIAIYILTRSLEFGYNALEDNGYLWDKDKGKPSWFGSWLFMPVVAGQLLHAFVFDRDCFPESYGRFILRRSPEYIQQRPANYPVGRVWPGTFDIVDALAEMSRLRWPPFVSAILFPSTKQTLPTSLTKIGPITGPAHPGIKHTSCAALHPNDPSCTRTYIKYWISAFPQMAKFFTLIYGAFALLAYKAMLKDPMPFLNRLSGRILRISLFLSGAIGTSWGSICLFANIFPRNFLPTQRWFLGGFLGGMWAYVARRGERGNFMYSVRLSIDSMYKVGKKKGYWRGVKNGDVLVFVASLALLDAVYESHPGAIRGAVLRKAMGVMRGDGWVDRKEALEKAAAKDAKTVNETKEE</sequence>
<feature type="region of interest" description="Disordered" evidence="2">
    <location>
        <begin position="296"/>
        <end position="315"/>
    </location>
</feature>
<dbReference type="InterPro" id="IPR026749">
    <property type="entry name" value="Tmem135"/>
</dbReference>
<dbReference type="SUPFAM" id="SSF54928">
    <property type="entry name" value="RNA-binding domain, RBD"/>
    <property type="match status" value="1"/>
</dbReference>
<keyword evidence="6" id="KW-1185">Reference proteome</keyword>
<dbReference type="Proteomes" id="UP001303373">
    <property type="component" value="Chromosome 2"/>
</dbReference>
<dbReference type="PANTHER" id="PTHR12459:SF19">
    <property type="entry name" value="TRANSMEMBRANE PROTEIN 135 N-TERMINAL DOMAIN-CONTAINING PROTEIN"/>
    <property type="match status" value="1"/>
</dbReference>
<proteinExistence type="predicted"/>
<protein>
    <recommendedName>
        <fullName evidence="4">RRM domain-containing protein</fullName>
    </recommendedName>
</protein>
<feature type="region of interest" description="Disordered" evidence="2">
    <location>
        <begin position="68"/>
        <end position="101"/>
    </location>
</feature>
<dbReference type="EMBL" id="CP138581">
    <property type="protein sequence ID" value="WPG99029.1"/>
    <property type="molecule type" value="Genomic_DNA"/>
</dbReference>
<dbReference type="InterPro" id="IPR035979">
    <property type="entry name" value="RBD_domain_sf"/>
</dbReference>
<evidence type="ECO:0000259" key="4">
    <source>
        <dbReference type="PROSITE" id="PS50102"/>
    </source>
</evidence>
<keyword evidence="1" id="KW-0694">RNA-binding</keyword>
<accession>A0AAQ3M1F2</accession>